<comment type="caution">
    <text evidence="4">The sequence shown here is derived from an EMBL/GenBank/DDBJ whole genome shotgun (WGS) entry which is preliminary data.</text>
</comment>
<feature type="domain" description="EamA" evidence="3">
    <location>
        <begin position="34"/>
        <end position="118"/>
    </location>
</feature>
<feature type="transmembrane region" description="Helical" evidence="2">
    <location>
        <begin position="75"/>
        <end position="95"/>
    </location>
</feature>
<evidence type="ECO:0000313" key="5">
    <source>
        <dbReference type="Proteomes" id="UP000053171"/>
    </source>
</evidence>
<organism evidence="4 5">
    <name type="scientific">Rothia kristinae</name>
    <dbReference type="NCBI Taxonomy" id="37923"/>
    <lineage>
        <taxon>Bacteria</taxon>
        <taxon>Bacillati</taxon>
        <taxon>Actinomycetota</taxon>
        <taxon>Actinomycetes</taxon>
        <taxon>Micrococcales</taxon>
        <taxon>Micrococcaceae</taxon>
        <taxon>Rothia</taxon>
    </lineage>
</organism>
<keyword evidence="2" id="KW-0472">Membrane</keyword>
<protein>
    <recommendedName>
        <fullName evidence="3">EamA domain-containing protein</fullName>
    </recommendedName>
</protein>
<keyword evidence="2" id="KW-0812">Transmembrane</keyword>
<feature type="transmembrane region" description="Helical" evidence="2">
    <location>
        <begin position="47"/>
        <end position="68"/>
    </location>
</feature>
<dbReference type="Pfam" id="PF00892">
    <property type="entry name" value="EamA"/>
    <property type="match status" value="1"/>
</dbReference>
<gene>
    <name evidence="4" type="ORF">AN277_0209390</name>
</gene>
<dbReference type="InterPro" id="IPR000620">
    <property type="entry name" value="EamA_dom"/>
</dbReference>
<dbReference type="Proteomes" id="UP000053171">
    <property type="component" value="Unassembled WGS sequence"/>
</dbReference>
<dbReference type="InterPro" id="IPR037185">
    <property type="entry name" value="EmrE-like"/>
</dbReference>
<comment type="similarity">
    <text evidence="1">Belongs to the EamA transporter family.</text>
</comment>
<dbReference type="RefSeq" id="WP_081275584.1">
    <property type="nucleotide sequence ID" value="NZ_LJBJ02000023.1"/>
</dbReference>
<evidence type="ECO:0000256" key="2">
    <source>
        <dbReference type="SAM" id="Phobius"/>
    </source>
</evidence>
<accession>A0A199NR91</accession>
<evidence type="ECO:0000256" key="1">
    <source>
        <dbReference type="ARBA" id="ARBA00007362"/>
    </source>
</evidence>
<dbReference type="AlphaFoldDB" id="A0A199NR91"/>
<proteinExistence type="inferred from homology"/>
<evidence type="ECO:0000313" key="4">
    <source>
        <dbReference type="EMBL" id="OAX51330.1"/>
    </source>
</evidence>
<dbReference type="EMBL" id="LJBJ02000023">
    <property type="protein sequence ID" value="OAX51330.1"/>
    <property type="molecule type" value="Genomic_DNA"/>
</dbReference>
<name>A0A199NR91_9MICC</name>
<sequence length="119" mass="12640">MTPAALGLVLTAAVFHAIWNLAAKAKTGDSFVFVWWYVLGRTLRENVWPILAIAAFSPAAYVLVLIAMQTQPVSLVAPLRETSIVIGSLLGWLIFKEANPGRRLLGAAVVLGGVALISG</sequence>
<dbReference type="SUPFAM" id="SSF103481">
    <property type="entry name" value="Multidrug resistance efflux transporter EmrE"/>
    <property type="match status" value="1"/>
</dbReference>
<keyword evidence="5" id="KW-1185">Reference proteome</keyword>
<dbReference type="GO" id="GO:0016020">
    <property type="term" value="C:membrane"/>
    <property type="evidence" value="ECO:0007669"/>
    <property type="project" value="InterPro"/>
</dbReference>
<evidence type="ECO:0000259" key="3">
    <source>
        <dbReference type="Pfam" id="PF00892"/>
    </source>
</evidence>
<keyword evidence="2" id="KW-1133">Transmembrane helix</keyword>
<reference evidence="4" key="1">
    <citation type="submission" date="2016-06" db="EMBL/GenBank/DDBJ databases">
        <title>Identification of putative biosynthetic pathways for the production of bioactive secondary metabolites by the marine actinomycete Kocuria kristinae RUTW2-3.</title>
        <authorList>
            <person name="Waterworth S.C."/>
            <person name="Walmsley T.A."/>
            <person name="Matongo T."/>
            <person name="Davies-Coleman M.T."/>
            <person name="Dorrington R.A."/>
        </authorList>
    </citation>
    <scope>NUCLEOTIDE SEQUENCE [LARGE SCALE GENOMIC DNA]</scope>
    <source>
        <strain evidence="4">RUTW2-3</strain>
    </source>
</reference>
<dbReference type="Gene3D" id="1.10.3730.20">
    <property type="match status" value="1"/>
</dbReference>